<dbReference type="Proteomes" id="UP001202831">
    <property type="component" value="Unassembled WGS sequence"/>
</dbReference>
<dbReference type="SUPFAM" id="SSF53474">
    <property type="entry name" value="alpha/beta-Hydrolases"/>
    <property type="match status" value="1"/>
</dbReference>
<keyword evidence="5" id="KW-1185">Reference proteome</keyword>
<evidence type="ECO:0000256" key="2">
    <source>
        <dbReference type="SAM" id="SignalP"/>
    </source>
</evidence>
<organism evidence="4 5">
    <name type="scientific">Shewanella corallii</name>
    <dbReference type="NCBI Taxonomy" id="560080"/>
    <lineage>
        <taxon>Bacteria</taxon>
        <taxon>Pseudomonadati</taxon>
        <taxon>Pseudomonadota</taxon>
        <taxon>Gammaproteobacteria</taxon>
        <taxon>Alteromonadales</taxon>
        <taxon>Shewanellaceae</taxon>
        <taxon>Shewanella</taxon>
    </lineage>
</organism>
<keyword evidence="2" id="KW-0732">Signal</keyword>
<dbReference type="SUPFAM" id="SSF82171">
    <property type="entry name" value="DPP6 N-terminal domain-like"/>
    <property type="match status" value="1"/>
</dbReference>
<feature type="chain" id="PRO_5046270040" evidence="2">
    <location>
        <begin position="18"/>
        <end position="636"/>
    </location>
</feature>
<comment type="caution">
    <text evidence="4">The sequence shown here is derived from an EMBL/GenBank/DDBJ whole genome shotgun (WGS) entry which is preliminary data.</text>
</comment>
<reference evidence="4 5" key="1">
    <citation type="submission" date="2022-01" db="EMBL/GenBank/DDBJ databases">
        <title>Whole genome-based taxonomy of the Shewanellaceae.</title>
        <authorList>
            <person name="Martin-Rodriguez A.J."/>
        </authorList>
    </citation>
    <scope>NUCLEOTIDE SEQUENCE [LARGE SCALE GENOMIC DNA]</scope>
    <source>
        <strain evidence="4 5">DSM 21332</strain>
    </source>
</reference>
<dbReference type="PANTHER" id="PTHR42776:SF27">
    <property type="entry name" value="DIPEPTIDYL PEPTIDASE FAMILY MEMBER 6"/>
    <property type="match status" value="1"/>
</dbReference>
<dbReference type="Gene3D" id="3.40.50.1820">
    <property type="entry name" value="alpha/beta hydrolase"/>
    <property type="match status" value="1"/>
</dbReference>
<dbReference type="PANTHER" id="PTHR42776">
    <property type="entry name" value="SERINE PEPTIDASE S9 FAMILY MEMBER"/>
    <property type="match status" value="1"/>
</dbReference>
<gene>
    <name evidence="4" type="ORF">L2725_03120</name>
</gene>
<feature type="domain" description="Peptidase S9 prolyl oligopeptidase catalytic" evidence="3">
    <location>
        <begin position="426"/>
        <end position="635"/>
    </location>
</feature>
<evidence type="ECO:0000256" key="1">
    <source>
        <dbReference type="ARBA" id="ARBA00022801"/>
    </source>
</evidence>
<evidence type="ECO:0000313" key="5">
    <source>
        <dbReference type="Proteomes" id="UP001202831"/>
    </source>
</evidence>
<protein>
    <submittedName>
        <fullName evidence="4">Prolyl oligopeptidase family serine peptidase</fullName>
    </submittedName>
</protein>
<keyword evidence="1" id="KW-0378">Hydrolase</keyword>
<dbReference type="EMBL" id="JAKIKT010000001">
    <property type="protein sequence ID" value="MCL2912783.1"/>
    <property type="molecule type" value="Genomic_DNA"/>
</dbReference>
<sequence>MKRLILLLLLLPHTLMADVLPLEHFAEPAKFNRLKLSPNGQYFAATVPKEESNALVVIDRKSNTSLIAYGFGRNEYVGDFYWVNNERLVYTKSYKKQGYERRSYKGEIFAGNIDGSKREQLFGFSKQDKLSKRRGDKAHGYIVNLLPQDDRHILIRSSKWGSDRDAPDMLYKVNVYSQRKTRVAQLPLGNVSVVVDSEGMPVIAKGKTREGKTRRFYYRNGEWVPINKQDPLYGYSYKSLSDDGKLLYMTKSVDGGTTGLYQYNLETQKTTLLFNHPDFDINAYIRSPDSRNIVAVEIMHQGMEYHYLNDSPFSKIHQRVSATFPGADISIRSNRVSDKEMIVKVITDKSPGDFYLYNQEKGSLDYLLSTKPWLYPEDMAARQLVQFNARDGQKIHGYLTLPNSGNKPFPLIVDVHGGPYGVQDDWQFDTSAQMWANNGFAVLQVNFRGSGGYGKAFEKVAYQKRSSLIQHDIIDGTRWALARPDISDSKVCIVGGSFGGYSALMSPLIEPDLYQCAIPMYGAYDLLHQMRHADYMDGSSVSIGAMEKYGDNEEHWHKASPLTYIDKLKTPLLIVTGGRDTRVVPENAMHLKAALDERNISYEWLYKPTEGHGFINKDNKIELFQRSLDFVRKHMQ</sequence>
<accession>A0ABT0N2W3</accession>
<dbReference type="Pfam" id="PF00326">
    <property type="entry name" value="Peptidase_S9"/>
    <property type="match status" value="1"/>
</dbReference>
<name>A0ABT0N2W3_9GAMM</name>
<dbReference type="InterPro" id="IPR002470">
    <property type="entry name" value="Peptidase_S9A"/>
</dbReference>
<proteinExistence type="predicted"/>
<dbReference type="InterPro" id="IPR029058">
    <property type="entry name" value="AB_hydrolase_fold"/>
</dbReference>
<evidence type="ECO:0000313" key="4">
    <source>
        <dbReference type="EMBL" id="MCL2912783.1"/>
    </source>
</evidence>
<dbReference type="InterPro" id="IPR001375">
    <property type="entry name" value="Peptidase_S9_cat"/>
</dbReference>
<dbReference type="PRINTS" id="PR00862">
    <property type="entry name" value="PROLIGOPTASE"/>
</dbReference>
<evidence type="ECO:0000259" key="3">
    <source>
        <dbReference type="Pfam" id="PF00326"/>
    </source>
</evidence>
<feature type="signal peptide" evidence="2">
    <location>
        <begin position="1"/>
        <end position="17"/>
    </location>
</feature>
<dbReference type="RefSeq" id="WP_249247602.1">
    <property type="nucleotide sequence ID" value="NZ_JAKIKT010000001.1"/>
</dbReference>